<keyword evidence="3" id="KW-1185">Reference proteome</keyword>
<evidence type="ECO:0000313" key="2">
    <source>
        <dbReference type="EMBL" id="MET3726757.1"/>
    </source>
</evidence>
<dbReference type="Pfam" id="PF13799">
    <property type="entry name" value="DUF4183"/>
    <property type="match status" value="1"/>
</dbReference>
<feature type="domain" description="DUF4183" evidence="1">
    <location>
        <begin position="87"/>
        <end position="161"/>
    </location>
</feature>
<proteinExistence type="predicted"/>
<name>A0ABV2LGS5_9BACL</name>
<protein>
    <recommendedName>
        <fullName evidence="1">DUF4183 domain-containing protein</fullName>
    </recommendedName>
</protein>
<reference evidence="2 3" key="1">
    <citation type="submission" date="2024-06" db="EMBL/GenBank/DDBJ databases">
        <title>Genomic Encyclopedia of Type Strains, Phase IV (KMG-IV): sequencing the most valuable type-strain genomes for metagenomic binning, comparative biology and taxonomic classification.</title>
        <authorList>
            <person name="Goeker M."/>
        </authorList>
    </citation>
    <scope>NUCLEOTIDE SEQUENCE [LARGE SCALE GENOMIC DNA]</scope>
    <source>
        <strain evidence="2 3">DSM 100124</strain>
    </source>
</reference>
<organism evidence="2 3">
    <name type="scientific">Fictibacillus halophilus</name>
    <dbReference type="NCBI Taxonomy" id="1610490"/>
    <lineage>
        <taxon>Bacteria</taxon>
        <taxon>Bacillati</taxon>
        <taxon>Bacillota</taxon>
        <taxon>Bacilli</taxon>
        <taxon>Bacillales</taxon>
        <taxon>Fictibacillaceae</taxon>
        <taxon>Fictibacillus</taxon>
    </lineage>
</organism>
<evidence type="ECO:0000259" key="1">
    <source>
        <dbReference type="Pfam" id="PF13799"/>
    </source>
</evidence>
<gene>
    <name evidence="2" type="ORF">ABID52_000338</name>
</gene>
<dbReference type="InterPro" id="IPR025237">
    <property type="entry name" value="DUF4183"/>
</dbReference>
<dbReference type="Proteomes" id="UP001549097">
    <property type="component" value="Unassembled WGS sequence"/>
</dbReference>
<sequence length="168" mass="19160">MFQKPNHMCGKRKTLFDRCCSQHQSKRTLFQNESCRSSSSCCTCCDCRSCEADDYYYFSCPAPISFPPFPPVPPSPTLLRVETFQYTTLSDGIKRIYTNDDRYPEYRSTDILNPTTVSYINLFVNGMLQPSSFYEVKEGSLTLLQSAGPVPNRGVPLILQFIRIMTIS</sequence>
<comment type="caution">
    <text evidence="2">The sequence shown here is derived from an EMBL/GenBank/DDBJ whole genome shotgun (WGS) entry which is preliminary data.</text>
</comment>
<dbReference type="EMBL" id="JBEPMP010000001">
    <property type="protein sequence ID" value="MET3726757.1"/>
    <property type="molecule type" value="Genomic_DNA"/>
</dbReference>
<accession>A0ABV2LGS5</accession>
<evidence type="ECO:0000313" key="3">
    <source>
        <dbReference type="Proteomes" id="UP001549097"/>
    </source>
</evidence>
<dbReference type="RefSeq" id="WP_198768613.1">
    <property type="nucleotide sequence ID" value="NZ_JAEACF010000001.1"/>
</dbReference>